<protein>
    <submittedName>
        <fullName evidence="1">NAD-binding oxidoreductase</fullName>
    </submittedName>
</protein>
<evidence type="ECO:0000313" key="1">
    <source>
        <dbReference type="EMBL" id="MBW6411802.1"/>
    </source>
</evidence>
<evidence type="ECO:0000313" key="2">
    <source>
        <dbReference type="Proteomes" id="UP001519921"/>
    </source>
</evidence>
<dbReference type="Proteomes" id="UP001519921">
    <property type="component" value="Unassembled WGS sequence"/>
</dbReference>
<proteinExistence type="predicted"/>
<comment type="caution">
    <text evidence="1">The sequence shown here is derived from an EMBL/GenBank/DDBJ whole genome shotgun (WGS) entry which is preliminary data.</text>
</comment>
<dbReference type="EMBL" id="JAHXPT010000020">
    <property type="protein sequence ID" value="MBW6411802.1"/>
    <property type="molecule type" value="Genomic_DNA"/>
</dbReference>
<feature type="non-terminal residue" evidence="1">
    <location>
        <position position="31"/>
    </location>
</feature>
<gene>
    <name evidence="1" type="ORF">KYD98_17105</name>
</gene>
<keyword evidence="2" id="KW-1185">Reference proteome</keyword>
<name>A0ABS7AT07_9CLOT</name>
<sequence length="31" mass="3537">MYKIVSKRELTNNIYLMDIEAPRVAKSAQPG</sequence>
<accession>A0ABS7AT07</accession>
<organism evidence="1 2">
    <name type="scientific">Clostridium weizhouense</name>
    <dbReference type="NCBI Taxonomy" id="2859781"/>
    <lineage>
        <taxon>Bacteria</taxon>
        <taxon>Bacillati</taxon>
        <taxon>Bacillota</taxon>
        <taxon>Clostridia</taxon>
        <taxon>Eubacteriales</taxon>
        <taxon>Clostridiaceae</taxon>
        <taxon>Clostridium</taxon>
    </lineage>
</organism>
<dbReference type="Gene3D" id="2.40.30.10">
    <property type="entry name" value="Translation factors"/>
    <property type="match status" value="1"/>
</dbReference>
<reference evidence="1 2" key="1">
    <citation type="submission" date="2021-07" db="EMBL/GenBank/DDBJ databases">
        <title>Clostridium weizhouense sp. nov., an anaerobic bacterium isolated from activated sludge of Petroleum wastewater.</title>
        <authorList>
            <person name="Li Q."/>
        </authorList>
    </citation>
    <scope>NUCLEOTIDE SEQUENCE [LARGE SCALE GENOMIC DNA]</scope>
    <source>
        <strain evidence="1 2">YB-6</strain>
    </source>
</reference>